<dbReference type="Proteomes" id="UP000759131">
    <property type="component" value="Unassembled WGS sequence"/>
</dbReference>
<gene>
    <name evidence="2" type="ORF">OSB1V03_LOCUS5150</name>
</gene>
<evidence type="ECO:0000313" key="3">
    <source>
        <dbReference type="Proteomes" id="UP000759131"/>
    </source>
</evidence>
<protein>
    <submittedName>
        <fullName evidence="2">Uncharacterized protein</fullName>
    </submittedName>
</protein>
<evidence type="ECO:0000313" key="2">
    <source>
        <dbReference type="EMBL" id="CAD7624709.1"/>
    </source>
</evidence>
<feature type="compositionally biased region" description="Basic and acidic residues" evidence="1">
    <location>
        <begin position="39"/>
        <end position="60"/>
    </location>
</feature>
<dbReference type="AlphaFoldDB" id="A0A7R9KK20"/>
<evidence type="ECO:0000256" key="1">
    <source>
        <dbReference type="SAM" id="MobiDB-lite"/>
    </source>
</evidence>
<dbReference type="EMBL" id="CAJPIZ010002505">
    <property type="protein sequence ID" value="CAG2105139.1"/>
    <property type="molecule type" value="Genomic_DNA"/>
</dbReference>
<feature type="region of interest" description="Disordered" evidence="1">
    <location>
        <begin position="36"/>
        <end position="70"/>
    </location>
</feature>
<keyword evidence="3" id="KW-1185">Reference proteome</keyword>
<organism evidence="2">
    <name type="scientific">Medioppia subpectinata</name>
    <dbReference type="NCBI Taxonomy" id="1979941"/>
    <lineage>
        <taxon>Eukaryota</taxon>
        <taxon>Metazoa</taxon>
        <taxon>Ecdysozoa</taxon>
        <taxon>Arthropoda</taxon>
        <taxon>Chelicerata</taxon>
        <taxon>Arachnida</taxon>
        <taxon>Acari</taxon>
        <taxon>Acariformes</taxon>
        <taxon>Sarcoptiformes</taxon>
        <taxon>Oribatida</taxon>
        <taxon>Brachypylina</taxon>
        <taxon>Oppioidea</taxon>
        <taxon>Oppiidae</taxon>
        <taxon>Medioppia</taxon>
    </lineage>
</organism>
<reference evidence="2" key="1">
    <citation type="submission" date="2020-11" db="EMBL/GenBank/DDBJ databases">
        <authorList>
            <person name="Tran Van P."/>
        </authorList>
    </citation>
    <scope>NUCLEOTIDE SEQUENCE</scope>
</reference>
<accession>A0A7R9KK20</accession>
<proteinExistence type="predicted"/>
<dbReference type="EMBL" id="OC857080">
    <property type="protein sequence ID" value="CAD7624709.1"/>
    <property type="molecule type" value="Genomic_DNA"/>
</dbReference>
<name>A0A7R9KK20_9ACAR</name>
<sequence>MGGVMECWGGRHWKALETIAVFLYTYQCGVNEEVMSDSAVEKTESRRRDSGSDSGEDSKNWRSLLPPKIC</sequence>